<dbReference type="Proteomes" id="UP000193498">
    <property type="component" value="Unassembled WGS sequence"/>
</dbReference>
<dbReference type="AlphaFoldDB" id="A0A1Y1XY16"/>
<dbReference type="EMBL" id="MCFE01000370">
    <property type="protein sequence ID" value="ORX90647.1"/>
    <property type="molecule type" value="Genomic_DNA"/>
</dbReference>
<reference evidence="1 2" key="1">
    <citation type="submission" date="2016-07" db="EMBL/GenBank/DDBJ databases">
        <title>Pervasive Adenine N6-methylation of Active Genes in Fungi.</title>
        <authorList>
            <consortium name="DOE Joint Genome Institute"/>
            <person name="Mondo S.J."/>
            <person name="Dannebaum R.O."/>
            <person name="Kuo R.C."/>
            <person name="Labutti K."/>
            <person name="Haridas S."/>
            <person name="Kuo A."/>
            <person name="Salamov A."/>
            <person name="Ahrendt S.R."/>
            <person name="Lipzen A."/>
            <person name="Sullivan W."/>
            <person name="Andreopoulos W.B."/>
            <person name="Clum A."/>
            <person name="Lindquist E."/>
            <person name="Daum C."/>
            <person name="Ramamoorthy G.K."/>
            <person name="Gryganskyi A."/>
            <person name="Culley D."/>
            <person name="Magnuson J.K."/>
            <person name="James T.Y."/>
            <person name="O'Malley M.A."/>
            <person name="Stajich J.E."/>
            <person name="Spatafora J.W."/>
            <person name="Visel A."/>
            <person name="Grigoriev I.V."/>
        </authorList>
    </citation>
    <scope>NUCLEOTIDE SEQUENCE [LARGE SCALE GENOMIC DNA]</scope>
    <source>
        <strain evidence="1 2">CBS 931.73</strain>
    </source>
</reference>
<evidence type="ECO:0000313" key="1">
    <source>
        <dbReference type="EMBL" id="ORX90647.1"/>
    </source>
</evidence>
<dbReference type="InParanoid" id="A0A1Y1XY16"/>
<evidence type="ECO:0000313" key="2">
    <source>
        <dbReference type="Proteomes" id="UP000193498"/>
    </source>
</evidence>
<dbReference type="OrthoDB" id="4735138at2759"/>
<accession>A0A1Y1XY16</accession>
<proteinExistence type="predicted"/>
<sequence length="262" mass="29623">MLKRRAIEPSDFEAILASDIDVYPTESPLTLETLQKWYTHHPEFGMVYYHDGFDVDSGSGENSSEPIVIGACSVVPLTAKGWLKLSCGEVIESQLEEDMLFNNAQPSGNCEIGLHIYHMERYPTWSSFSAQTGNKEKLGTLVLKSIQEILDQLRVTNRNLKVIGLSGLCVSTAGINLFSNYYNCREREDYICREYILRAPSNPQLAEIGPRQCNSKSLVVVETSNQETLTRLLEHGYQFITRCKMLVLKPEDCSVVWHHIKA</sequence>
<name>A0A1Y1XY16_9FUNG</name>
<gene>
    <name evidence="1" type="ORF">K493DRAFT_339871</name>
</gene>
<keyword evidence="2" id="KW-1185">Reference proteome</keyword>
<comment type="caution">
    <text evidence="1">The sequence shown here is derived from an EMBL/GenBank/DDBJ whole genome shotgun (WGS) entry which is preliminary data.</text>
</comment>
<protein>
    <submittedName>
        <fullName evidence="1">Uncharacterized protein</fullName>
    </submittedName>
</protein>
<organism evidence="1 2">
    <name type="scientific">Basidiobolus meristosporus CBS 931.73</name>
    <dbReference type="NCBI Taxonomy" id="1314790"/>
    <lineage>
        <taxon>Eukaryota</taxon>
        <taxon>Fungi</taxon>
        <taxon>Fungi incertae sedis</taxon>
        <taxon>Zoopagomycota</taxon>
        <taxon>Entomophthoromycotina</taxon>
        <taxon>Basidiobolomycetes</taxon>
        <taxon>Basidiobolales</taxon>
        <taxon>Basidiobolaceae</taxon>
        <taxon>Basidiobolus</taxon>
    </lineage>
</organism>